<evidence type="ECO:0000256" key="6">
    <source>
        <dbReference type="ARBA" id="ARBA00023163"/>
    </source>
</evidence>
<dbReference type="EMBL" id="CAJNOK010000442">
    <property type="protein sequence ID" value="CAF0753648.1"/>
    <property type="molecule type" value="Genomic_DNA"/>
</dbReference>
<reference evidence="10" key="1">
    <citation type="submission" date="2021-02" db="EMBL/GenBank/DDBJ databases">
        <authorList>
            <person name="Nowell W R."/>
        </authorList>
    </citation>
    <scope>NUCLEOTIDE SEQUENCE</scope>
</reference>
<dbReference type="EC" id="2.7.7.6" evidence="2"/>
<dbReference type="InterPro" id="IPR036643">
    <property type="entry name" value="RNApol_insert_sf"/>
</dbReference>
<dbReference type="SMART" id="SM00662">
    <property type="entry name" value="RPOLD"/>
    <property type="match status" value="1"/>
</dbReference>
<comment type="similarity">
    <text evidence="1">Belongs to the RNA polymerase alpha chain family.</text>
</comment>
<keyword evidence="3" id="KW-0240">DNA-directed RNA polymerase</keyword>
<dbReference type="SUPFAM" id="SSF56553">
    <property type="entry name" value="Insert subdomain of RNA polymerase alpha subunit"/>
    <property type="match status" value="1"/>
</dbReference>
<dbReference type="InterPro" id="IPR036603">
    <property type="entry name" value="RBP11-like"/>
</dbReference>
<keyword evidence="6" id="KW-0804">Transcription</keyword>
<evidence type="ECO:0000313" key="11">
    <source>
        <dbReference type="Proteomes" id="UP000682733"/>
    </source>
</evidence>
<keyword evidence="4" id="KW-0808">Transferase</keyword>
<organism evidence="10 11">
    <name type="scientific">Didymodactylos carnosus</name>
    <dbReference type="NCBI Taxonomy" id="1234261"/>
    <lineage>
        <taxon>Eukaryota</taxon>
        <taxon>Metazoa</taxon>
        <taxon>Spiralia</taxon>
        <taxon>Gnathifera</taxon>
        <taxon>Rotifera</taxon>
        <taxon>Eurotatoria</taxon>
        <taxon>Bdelloidea</taxon>
        <taxon>Philodinida</taxon>
        <taxon>Philodinidae</taxon>
        <taxon>Didymodactylos</taxon>
    </lineage>
</organism>
<evidence type="ECO:0000256" key="5">
    <source>
        <dbReference type="ARBA" id="ARBA00022695"/>
    </source>
</evidence>
<dbReference type="Pfam" id="PF03118">
    <property type="entry name" value="RNA_pol_A_CTD"/>
    <property type="match status" value="1"/>
</dbReference>
<protein>
    <recommendedName>
        <fullName evidence="2">DNA-directed RNA polymerase</fullName>
        <ecNumber evidence="2">2.7.7.6</ecNumber>
    </recommendedName>
</protein>
<evidence type="ECO:0000313" key="9">
    <source>
        <dbReference type="EMBL" id="CAF0753648.1"/>
    </source>
</evidence>
<accession>A0A8S2GLY5</accession>
<evidence type="ECO:0000256" key="1">
    <source>
        <dbReference type="ARBA" id="ARBA00007123"/>
    </source>
</evidence>
<evidence type="ECO:0000256" key="3">
    <source>
        <dbReference type="ARBA" id="ARBA00022478"/>
    </source>
</evidence>
<sequence>MDDLRQAEQRLKNQMLAEEIARRRGSDQSSPATTVVVNHNRASDIECPTGFSIINKDLLIATVDERANFEMDIYATRSRGFRTFQDNRDRVNAIGIIAIDSNFSPVISVAYSVDEIKTAKRGTSDKLTMELATNGSTSPADTIGLAARILASHLEPLIAINDRLQEIQVMKDKELEEKSSALAIPIEDLGLAQRSYNALKRANIQTIQELTSKTKDEVNVIRNLGRKSVKELTAKLTERGLRFREA</sequence>
<dbReference type="GO" id="GO:0003899">
    <property type="term" value="F:DNA-directed RNA polymerase activity"/>
    <property type="evidence" value="ECO:0007669"/>
    <property type="project" value="UniProtKB-EC"/>
</dbReference>
<evidence type="ECO:0000256" key="4">
    <source>
        <dbReference type="ARBA" id="ARBA00022679"/>
    </source>
</evidence>
<feature type="domain" description="DNA-directed RNA polymerase RpoA/D/Rpb3-type" evidence="8">
    <location>
        <begin position="6"/>
        <end position="160"/>
    </location>
</feature>
<name>A0A8S2GLY5_9BILA</name>
<dbReference type="Gene3D" id="3.30.1360.10">
    <property type="entry name" value="RNA polymerase, RBP11-like subunit"/>
    <property type="match status" value="1"/>
</dbReference>
<comment type="caution">
    <text evidence="10">The sequence shown here is derived from an EMBL/GenBank/DDBJ whole genome shotgun (WGS) entry which is preliminary data.</text>
</comment>
<dbReference type="Pfam" id="PF01000">
    <property type="entry name" value="RNA_pol_A_bac"/>
    <property type="match status" value="1"/>
</dbReference>
<evidence type="ECO:0000256" key="2">
    <source>
        <dbReference type="ARBA" id="ARBA00012418"/>
    </source>
</evidence>
<dbReference type="GO" id="GO:0006351">
    <property type="term" value="P:DNA-templated transcription"/>
    <property type="evidence" value="ECO:0007669"/>
    <property type="project" value="InterPro"/>
</dbReference>
<dbReference type="GO" id="GO:0046983">
    <property type="term" value="F:protein dimerization activity"/>
    <property type="evidence" value="ECO:0007669"/>
    <property type="project" value="InterPro"/>
</dbReference>
<dbReference type="Proteomes" id="UP000677228">
    <property type="component" value="Unassembled WGS sequence"/>
</dbReference>
<dbReference type="InterPro" id="IPR011260">
    <property type="entry name" value="RNAP_asu_C"/>
</dbReference>
<dbReference type="InterPro" id="IPR011263">
    <property type="entry name" value="DNA-dir_RNA_pol_RpoA/D/Rpb3"/>
</dbReference>
<comment type="catalytic activity">
    <reaction evidence="7">
        <text>RNA(n) + a ribonucleoside 5'-triphosphate = RNA(n+1) + diphosphate</text>
        <dbReference type="Rhea" id="RHEA:21248"/>
        <dbReference type="Rhea" id="RHEA-COMP:14527"/>
        <dbReference type="Rhea" id="RHEA-COMP:17342"/>
        <dbReference type="ChEBI" id="CHEBI:33019"/>
        <dbReference type="ChEBI" id="CHEBI:61557"/>
        <dbReference type="ChEBI" id="CHEBI:140395"/>
        <dbReference type="EC" id="2.7.7.6"/>
    </reaction>
</comment>
<dbReference type="SUPFAM" id="SSF47789">
    <property type="entry name" value="C-terminal domain of RNA polymerase alpha subunit"/>
    <property type="match status" value="1"/>
</dbReference>
<evidence type="ECO:0000256" key="7">
    <source>
        <dbReference type="ARBA" id="ARBA00048552"/>
    </source>
</evidence>
<proteinExistence type="inferred from homology"/>
<dbReference type="GO" id="GO:0000428">
    <property type="term" value="C:DNA-directed RNA polymerase complex"/>
    <property type="evidence" value="ECO:0007669"/>
    <property type="project" value="UniProtKB-KW"/>
</dbReference>
<dbReference type="Gene3D" id="1.10.150.20">
    <property type="entry name" value="5' to 3' exonuclease, C-terminal subdomain"/>
    <property type="match status" value="1"/>
</dbReference>
<evidence type="ECO:0000313" key="10">
    <source>
        <dbReference type="EMBL" id="CAF3532597.1"/>
    </source>
</evidence>
<dbReference type="AlphaFoldDB" id="A0A8S2GLY5"/>
<dbReference type="GO" id="GO:0003677">
    <property type="term" value="F:DNA binding"/>
    <property type="evidence" value="ECO:0007669"/>
    <property type="project" value="InterPro"/>
</dbReference>
<evidence type="ECO:0000259" key="8">
    <source>
        <dbReference type="SMART" id="SM00662"/>
    </source>
</evidence>
<dbReference type="Proteomes" id="UP000682733">
    <property type="component" value="Unassembled WGS sequence"/>
</dbReference>
<dbReference type="InterPro" id="IPR011262">
    <property type="entry name" value="DNA-dir_RNA_pol_insert"/>
</dbReference>
<dbReference type="SUPFAM" id="SSF55257">
    <property type="entry name" value="RBP11-like subunits of RNA polymerase"/>
    <property type="match status" value="1"/>
</dbReference>
<gene>
    <name evidence="9" type="ORF">OVA965_LOCUS2159</name>
    <name evidence="10" type="ORF">TMI583_LOCUS2159</name>
</gene>
<dbReference type="GO" id="GO:0005737">
    <property type="term" value="C:cytoplasm"/>
    <property type="evidence" value="ECO:0007669"/>
    <property type="project" value="UniProtKB-ARBA"/>
</dbReference>
<keyword evidence="5" id="KW-0548">Nucleotidyltransferase</keyword>
<dbReference type="EMBL" id="CAJOBA010000442">
    <property type="protein sequence ID" value="CAF3532597.1"/>
    <property type="molecule type" value="Genomic_DNA"/>
</dbReference>